<feature type="compositionally biased region" description="Basic and acidic residues" evidence="2">
    <location>
        <begin position="97"/>
        <end position="117"/>
    </location>
</feature>
<feature type="compositionally biased region" description="Polar residues" evidence="2">
    <location>
        <begin position="553"/>
        <end position="567"/>
    </location>
</feature>
<feature type="transmembrane region" description="Helical" evidence="3">
    <location>
        <begin position="28"/>
        <end position="48"/>
    </location>
</feature>
<evidence type="ECO:0000313" key="4">
    <source>
        <dbReference type="Proteomes" id="UP000887566"/>
    </source>
</evidence>
<feature type="compositionally biased region" description="Basic and acidic residues" evidence="2">
    <location>
        <begin position="54"/>
        <end position="69"/>
    </location>
</feature>
<keyword evidence="4" id="KW-1185">Reference proteome</keyword>
<dbReference type="AlphaFoldDB" id="A0A914UXG0"/>
<evidence type="ECO:0000256" key="3">
    <source>
        <dbReference type="SAM" id="Phobius"/>
    </source>
</evidence>
<dbReference type="Proteomes" id="UP000887566">
    <property type="component" value="Unplaced"/>
</dbReference>
<evidence type="ECO:0000313" key="5">
    <source>
        <dbReference type="WBParaSite" id="PSAMB.scaffold1294size33312.g12307.t1"/>
    </source>
</evidence>
<organism evidence="4 5">
    <name type="scientific">Plectus sambesii</name>
    <dbReference type="NCBI Taxonomy" id="2011161"/>
    <lineage>
        <taxon>Eukaryota</taxon>
        <taxon>Metazoa</taxon>
        <taxon>Ecdysozoa</taxon>
        <taxon>Nematoda</taxon>
        <taxon>Chromadorea</taxon>
        <taxon>Plectida</taxon>
        <taxon>Plectina</taxon>
        <taxon>Plectoidea</taxon>
        <taxon>Plectidae</taxon>
        <taxon>Plectus</taxon>
    </lineage>
</organism>
<feature type="compositionally biased region" description="Polar residues" evidence="2">
    <location>
        <begin position="246"/>
        <end position="256"/>
    </location>
</feature>
<evidence type="ECO:0000256" key="1">
    <source>
        <dbReference type="SAM" id="Coils"/>
    </source>
</evidence>
<feature type="region of interest" description="Disordered" evidence="2">
    <location>
        <begin position="54"/>
        <end position="136"/>
    </location>
</feature>
<feature type="region of interest" description="Disordered" evidence="2">
    <location>
        <begin position="231"/>
        <end position="302"/>
    </location>
</feature>
<proteinExistence type="predicted"/>
<sequence length="567" mass="62352">MVFQPELGYDPDEWEECEEEKGVAVFGFFTRFMLTMFAIGFTGLFFWIMDGRKSSGTEGKEEEREKADSTTDTTAVAENTEMATAKNRLSMGAGGKSQEELARLQWEREVAQMKSEKMASSTSPPTPTQPISPTSAKPVTILTTISDKTPSVSLDSPTGQKEAVAAWEQELKQMQADKLRVANEKDRVGKTHDSASLDAKLAVASTESKAIDVLMPNDDNFSVGTNKDIASDVWDSSSDNRSSQSARTQTPRTPQSATPPPTPDTELADNYRLPTHAQSQLPSDRQADVTTDQQALKAADSTDQSFQRLAQDLQSKLLVEIQELNDLERSHTQLEHIENEMGNVAELQQTAITEKYERANEKSERQINDTVSQMQAVSQQITTTAGNLKKLLGEQINDLSVMQSAVLAETEEATATTGRAFSEQESFDCLSEYSSKMEAMIKSERALTTVIERLQQIASAQGREAVELFEHLPTDRIAQIIHEAETALAMDVSTFPTEIPIVFENVPPAARVAGPRISSEDGFVIPVEFDAEPQHQHQQQQQQSAVGEKLPSGQISMSAPTPSGSFY</sequence>
<accession>A0A914UXG0</accession>
<feature type="compositionally biased region" description="Polar residues" evidence="2">
    <location>
        <begin position="276"/>
        <end position="294"/>
    </location>
</feature>
<feature type="compositionally biased region" description="Low complexity" evidence="2">
    <location>
        <begin position="231"/>
        <end position="245"/>
    </location>
</feature>
<protein>
    <submittedName>
        <fullName evidence="5">Uncharacterized protein</fullName>
    </submittedName>
</protein>
<evidence type="ECO:0000256" key="2">
    <source>
        <dbReference type="SAM" id="MobiDB-lite"/>
    </source>
</evidence>
<name>A0A914UXG0_9BILA</name>
<dbReference type="WBParaSite" id="PSAMB.scaffold1294size33312.g12307.t1">
    <property type="protein sequence ID" value="PSAMB.scaffold1294size33312.g12307.t1"/>
    <property type="gene ID" value="PSAMB.scaffold1294size33312.g12307"/>
</dbReference>
<keyword evidence="3" id="KW-0812">Transmembrane</keyword>
<feature type="coiled-coil region" evidence="1">
    <location>
        <begin position="310"/>
        <end position="380"/>
    </location>
</feature>
<reference evidence="5" key="1">
    <citation type="submission" date="2022-11" db="UniProtKB">
        <authorList>
            <consortium name="WormBaseParasite"/>
        </authorList>
    </citation>
    <scope>IDENTIFICATION</scope>
</reference>
<keyword evidence="1" id="KW-0175">Coiled coil</keyword>
<keyword evidence="3" id="KW-1133">Transmembrane helix</keyword>
<keyword evidence="3" id="KW-0472">Membrane</keyword>
<feature type="region of interest" description="Disordered" evidence="2">
    <location>
        <begin position="532"/>
        <end position="567"/>
    </location>
</feature>